<gene>
    <name evidence="2" type="ORF">L596_018485</name>
</gene>
<reference evidence="2 3" key="2">
    <citation type="journal article" date="2019" name="G3 (Bethesda)">
        <title>Hybrid Assembly of the Genome of the Entomopathogenic Nematode Steinernema carpocapsae Identifies the X-Chromosome.</title>
        <authorList>
            <person name="Serra L."/>
            <person name="Macchietto M."/>
            <person name="Macias-Munoz A."/>
            <person name="McGill C.J."/>
            <person name="Rodriguez I.M."/>
            <person name="Rodriguez B."/>
            <person name="Murad R."/>
            <person name="Mortazavi A."/>
        </authorList>
    </citation>
    <scope>NUCLEOTIDE SEQUENCE [LARGE SCALE GENOMIC DNA]</scope>
    <source>
        <strain evidence="2 3">ALL</strain>
    </source>
</reference>
<feature type="compositionally biased region" description="Basic and acidic residues" evidence="1">
    <location>
        <begin position="158"/>
        <end position="171"/>
    </location>
</feature>
<feature type="compositionally biased region" description="Basic and acidic residues" evidence="1">
    <location>
        <begin position="216"/>
        <end position="228"/>
    </location>
</feature>
<feature type="region of interest" description="Disordered" evidence="1">
    <location>
        <begin position="191"/>
        <end position="238"/>
    </location>
</feature>
<dbReference type="Proteomes" id="UP000298663">
    <property type="component" value="Unassembled WGS sequence"/>
</dbReference>
<feature type="region of interest" description="Disordered" evidence="1">
    <location>
        <begin position="152"/>
        <end position="171"/>
    </location>
</feature>
<name>A0A4U5N5U1_STECR</name>
<protein>
    <submittedName>
        <fullName evidence="2">Uncharacterized protein</fullName>
    </submittedName>
</protein>
<sequence length="272" mass="30419">MLIPSLHTPFFACSISQPLIPSSSKSATFRFFPSPPSSSRNSNNSCLIRLFRRSSAASQLAQFELTVAAPLLIPSFTLAPRIILLRIAGDLFLGSSGTSQIDRSVRRTNTSHGGFWRRLRHLRPAPPEGPLLAHHESRILLHDPDRAHRLHKCGADNLDGRPEGGNDRDRVPVVLPRPRAFLHGPLRREAQVGASLRRPPARLSHQHSSDDPDLVLCRDLHPDDHDPKLPYPHPRPHDRLLLPDSHLRGLSRVPVLPETADRKHARLYATQL</sequence>
<evidence type="ECO:0000313" key="2">
    <source>
        <dbReference type="EMBL" id="TKR77531.1"/>
    </source>
</evidence>
<organism evidence="2 3">
    <name type="scientific">Steinernema carpocapsae</name>
    <name type="common">Entomopathogenic nematode</name>
    <dbReference type="NCBI Taxonomy" id="34508"/>
    <lineage>
        <taxon>Eukaryota</taxon>
        <taxon>Metazoa</taxon>
        <taxon>Ecdysozoa</taxon>
        <taxon>Nematoda</taxon>
        <taxon>Chromadorea</taxon>
        <taxon>Rhabditida</taxon>
        <taxon>Tylenchina</taxon>
        <taxon>Panagrolaimomorpha</taxon>
        <taxon>Strongyloidoidea</taxon>
        <taxon>Steinernematidae</taxon>
        <taxon>Steinernema</taxon>
    </lineage>
</organism>
<keyword evidence="3" id="KW-1185">Reference proteome</keyword>
<comment type="caution">
    <text evidence="2">The sequence shown here is derived from an EMBL/GenBank/DDBJ whole genome shotgun (WGS) entry which is preliminary data.</text>
</comment>
<proteinExistence type="predicted"/>
<reference evidence="2 3" key="1">
    <citation type="journal article" date="2015" name="Genome Biol.">
        <title>Comparative genomics of Steinernema reveals deeply conserved gene regulatory networks.</title>
        <authorList>
            <person name="Dillman A.R."/>
            <person name="Macchietto M."/>
            <person name="Porter C.F."/>
            <person name="Rogers A."/>
            <person name="Williams B."/>
            <person name="Antoshechkin I."/>
            <person name="Lee M.M."/>
            <person name="Goodwin Z."/>
            <person name="Lu X."/>
            <person name="Lewis E.E."/>
            <person name="Goodrich-Blair H."/>
            <person name="Stock S.P."/>
            <person name="Adams B.J."/>
            <person name="Sternberg P.W."/>
            <person name="Mortazavi A."/>
        </authorList>
    </citation>
    <scope>NUCLEOTIDE SEQUENCE [LARGE SCALE GENOMIC DNA]</scope>
    <source>
        <strain evidence="2 3">ALL</strain>
    </source>
</reference>
<evidence type="ECO:0000313" key="3">
    <source>
        <dbReference type="Proteomes" id="UP000298663"/>
    </source>
</evidence>
<dbReference type="OrthoDB" id="5863263at2759"/>
<dbReference type="EMBL" id="AZBU02000005">
    <property type="protein sequence ID" value="TKR77531.1"/>
    <property type="molecule type" value="Genomic_DNA"/>
</dbReference>
<evidence type="ECO:0000256" key="1">
    <source>
        <dbReference type="SAM" id="MobiDB-lite"/>
    </source>
</evidence>
<dbReference type="AlphaFoldDB" id="A0A4U5N5U1"/>
<accession>A0A4U5N5U1</accession>